<dbReference type="EMBL" id="DS995906">
    <property type="protein sequence ID" value="EEA18699.1"/>
    <property type="molecule type" value="Genomic_DNA"/>
</dbReference>
<feature type="chain" id="PRO_5002848486" description="Cell wall mannoprotein 1" evidence="9">
    <location>
        <begin position="19"/>
        <end position="466"/>
    </location>
</feature>
<evidence type="ECO:0000256" key="9">
    <source>
        <dbReference type="SAM" id="SignalP"/>
    </source>
</evidence>
<keyword evidence="2" id="KW-0134">Cell wall</keyword>
<sequence>MKFLSSLVVLGLSAQALASPYVDHQATKDQRDVNVFKQVLEHINLDVQKFDQDITQYQGGDPTVLLADSNAIIKTTEEGIQRIGPQPPLSVTEALALVGPVQGVNKLIMKAVDHLIEKKGPLVGGGYGPQVKDSLERQAHAASQLSELVSSKVPSPLAPISKQLSDQVAKALQKGIQAFSISARQATKVKREATKVQRDISAFQKVIRDISLAVNKFNVDIERYVDGDASHLLADGNVLIKATLDGVQSLQNEPPLSSMEALALVGPVQDLSNQILLAIQNLIDKKEPLVQAGFGGKVENNLRQQEEAAQKLSELVSTKVPPELADISRQLSDGIAAGIKKGIDAFAGTGPAPTTSSTPEASTAPAPAPAPSTPPQTPEDTLVPATSTPAPGPAPTAPDSSMVWPTSTTASPDVQPTITSSGTSVPAAPTGGNSSPAVPAFTGAASANQVSGAVGLAAGLLAVLAF</sequence>
<dbReference type="OrthoDB" id="2422134at2759"/>
<dbReference type="Proteomes" id="UP000001294">
    <property type="component" value="Unassembled WGS sequence"/>
</dbReference>
<evidence type="ECO:0000256" key="5">
    <source>
        <dbReference type="ARBA" id="ARBA00023121"/>
    </source>
</evidence>
<dbReference type="VEuPathDB" id="FungiDB:PMAA_009820"/>
<comment type="similarity">
    <text evidence="6">Belongs to the cell wall mannoprotein 1 family.</text>
</comment>
<dbReference type="PANTHER" id="PTHR38123">
    <property type="entry name" value="CELL WALL SERINE-THREONINE-RICH GALACTOMANNOPROTEIN MP1 (AFU_ORTHOLOGUE AFUA_4G03240)"/>
    <property type="match status" value="1"/>
</dbReference>
<keyword evidence="4 9" id="KW-0732">Signal</keyword>
<dbReference type="Pfam" id="PF12296">
    <property type="entry name" value="HsbA"/>
    <property type="match status" value="2"/>
</dbReference>
<keyword evidence="11" id="KW-1185">Reference proteome</keyword>
<keyword evidence="3" id="KW-0964">Secreted</keyword>
<feature type="region of interest" description="Disordered" evidence="8">
    <location>
        <begin position="347"/>
        <end position="433"/>
    </location>
</feature>
<evidence type="ECO:0000256" key="6">
    <source>
        <dbReference type="ARBA" id="ARBA00060953"/>
    </source>
</evidence>
<name>B6QUR1_TALMQ</name>
<feature type="compositionally biased region" description="Low complexity" evidence="8">
    <location>
        <begin position="347"/>
        <end position="365"/>
    </location>
</feature>
<dbReference type="STRING" id="441960.B6QUR1"/>
<dbReference type="FunFam" id="1.20.1280.140:FF:000001">
    <property type="entry name" value="Cell wall serine-threonine-rich galactomannoprotein Mp1"/>
    <property type="match status" value="2"/>
</dbReference>
<evidence type="ECO:0000256" key="1">
    <source>
        <dbReference type="ARBA" id="ARBA00004191"/>
    </source>
</evidence>
<feature type="compositionally biased region" description="Polar residues" evidence="8">
    <location>
        <begin position="403"/>
        <end position="424"/>
    </location>
</feature>
<feature type="signal peptide" evidence="9">
    <location>
        <begin position="1"/>
        <end position="18"/>
    </location>
</feature>
<evidence type="ECO:0000313" key="10">
    <source>
        <dbReference type="EMBL" id="EEA18699.1"/>
    </source>
</evidence>
<comment type="subcellular location">
    <subcellularLocation>
        <location evidence="1">Secreted</location>
        <location evidence="1">Cell wall</location>
    </subcellularLocation>
</comment>
<dbReference type="GO" id="GO:0009277">
    <property type="term" value="C:fungal-type cell wall"/>
    <property type="evidence" value="ECO:0007669"/>
    <property type="project" value="UniProtKB-ARBA"/>
</dbReference>
<keyword evidence="5" id="KW-0446">Lipid-binding</keyword>
<dbReference type="GO" id="GO:0008289">
    <property type="term" value="F:lipid binding"/>
    <property type="evidence" value="ECO:0007669"/>
    <property type="project" value="UniProtKB-KW"/>
</dbReference>
<feature type="compositionally biased region" description="Pro residues" evidence="8">
    <location>
        <begin position="366"/>
        <end position="377"/>
    </location>
</feature>
<accession>B6QUR1</accession>
<dbReference type="HOGENOM" id="CLU_601552_0_0_1"/>
<proteinExistence type="inferred from homology"/>
<reference evidence="11" key="1">
    <citation type="journal article" date="2015" name="Genome Announc.">
        <title>Genome sequence of the AIDS-associated pathogen Penicillium marneffei (ATCC18224) and its near taxonomic relative Talaromyces stipitatus (ATCC10500).</title>
        <authorList>
            <person name="Nierman W.C."/>
            <person name="Fedorova-Abrams N.D."/>
            <person name="Andrianopoulos A."/>
        </authorList>
    </citation>
    <scope>NUCLEOTIDE SEQUENCE [LARGE SCALE GENOMIC DNA]</scope>
    <source>
        <strain evidence="11">ATCC 18224 / CBS 334.59 / QM 7333</strain>
    </source>
</reference>
<dbReference type="Gene3D" id="1.20.1280.140">
    <property type="match status" value="2"/>
</dbReference>
<organism evidence="10 11">
    <name type="scientific">Talaromyces marneffei (strain ATCC 18224 / CBS 334.59 / QM 7333)</name>
    <name type="common">Penicillium marneffei</name>
    <dbReference type="NCBI Taxonomy" id="441960"/>
    <lineage>
        <taxon>Eukaryota</taxon>
        <taxon>Fungi</taxon>
        <taxon>Dikarya</taxon>
        <taxon>Ascomycota</taxon>
        <taxon>Pezizomycotina</taxon>
        <taxon>Eurotiomycetes</taxon>
        <taxon>Eurotiomycetidae</taxon>
        <taxon>Eurotiales</taxon>
        <taxon>Trichocomaceae</taxon>
        <taxon>Talaromyces</taxon>
        <taxon>Talaromyces sect. Talaromyces</taxon>
    </lineage>
</organism>
<protein>
    <recommendedName>
        <fullName evidence="7">Cell wall mannoprotein 1</fullName>
    </recommendedName>
</protein>
<dbReference type="AlphaFoldDB" id="B6QUR1"/>
<dbReference type="PANTHER" id="PTHR38123:SF6">
    <property type="entry name" value="CELL WALL SERINE-THREONINE-RICH GALACTOMANNOPROTEIN MP1 (AFU_ORTHOLOGUE AFUA_4G03240)"/>
    <property type="match status" value="1"/>
</dbReference>
<evidence type="ECO:0000256" key="4">
    <source>
        <dbReference type="ARBA" id="ARBA00022729"/>
    </source>
</evidence>
<dbReference type="GO" id="GO:0005576">
    <property type="term" value="C:extracellular region"/>
    <property type="evidence" value="ECO:0007669"/>
    <property type="project" value="TreeGrafter"/>
</dbReference>
<dbReference type="InterPro" id="IPR021054">
    <property type="entry name" value="Cell_wall_mannoprotein_1"/>
</dbReference>
<evidence type="ECO:0000256" key="8">
    <source>
        <dbReference type="SAM" id="MobiDB-lite"/>
    </source>
</evidence>
<evidence type="ECO:0000256" key="3">
    <source>
        <dbReference type="ARBA" id="ARBA00022525"/>
    </source>
</evidence>
<evidence type="ECO:0000256" key="7">
    <source>
        <dbReference type="ARBA" id="ARBA00071527"/>
    </source>
</evidence>
<evidence type="ECO:0000313" key="11">
    <source>
        <dbReference type="Proteomes" id="UP000001294"/>
    </source>
</evidence>
<dbReference type="Gene3D" id="6.10.140.790">
    <property type="match status" value="2"/>
</dbReference>
<gene>
    <name evidence="10" type="ORF">PMAA_009820</name>
</gene>
<evidence type="ECO:0000256" key="2">
    <source>
        <dbReference type="ARBA" id="ARBA00022512"/>
    </source>
</evidence>